<evidence type="ECO:0000256" key="2">
    <source>
        <dbReference type="ARBA" id="ARBA00004863"/>
    </source>
</evidence>
<evidence type="ECO:0000313" key="10">
    <source>
        <dbReference type="EMBL" id="CAB4654332.1"/>
    </source>
</evidence>
<reference evidence="10" key="1">
    <citation type="submission" date="2020-05" db="EMBL/GenBank/DDBJ databases">
        <authorList>
            <person name="Chiriac C."/>
            <person name="Salcher M."/>
            <person name="Ghai R."/>
            <person name="Kavagutti S V."/>
        </authorList>
    </citation>
    <scope>NUCLEOTIDE SEQUENCE</scope>
</reference>
<dbReference type="AlphaFoldDB" id="A0A6J6KXY1"/>
<feature type="transmembrane region" description="Helical" evidence="9">
    <location>
        <begin position="98"/>
        <end position="131"/>
    </location>
</feature>
<protein>
    <submittedName>
        <fullName evidence="10">Unannotated protein</fullName>
    </submittedName>
</protein>
<dbReference type="GO" id="GO:0016020">
    <property type="term" value="C:membrane"/>
    <property type="evidence" value="ECO:0007669"/>
    <property type="project" value="UniProtKB-SubCell"/>
</dbReference>
<dbReference type="PIRSF" id="PIRSF005355">
    <property type="entry name" value="UBIAD1"/>
    <property type="match status" value="1"/>
</dbReference>
<dbReference type="PANTHER" id="PTHR13929">
    <property type="entry name" value="1,4-DIHYDROXY-2-NAPHTHOATE OCTAPRENYLTRANSFERASE"/>
    <property type="match status" value="1"/>
</dbReference>
<dbReference type="Pfam" id="PF01040">
    <property type="entry name" value="UbiA"/>
    <property type="match status" value="1"/>
</dbReference>
<dbReference type="EMBL" id="CAEZZM010000021">
    <property type="protein sequence ID" value="CAB4757847.1"/>
    <property type="molecule type" value="Genomic_DNA"/>
</dbReference>
<dbReference type="GO" id="GO:0009234">
    <property type="term" value="P:menaquinone biosynthetic process"/>
    <property type="evidence" value="ECO:0007669"/>
    <property type="project" value="UniProtKB-UniPathway"/>
</dbReference>
<dbReference type="NCBIfam" id="TIGR00751">
    <property type="entry name" value="menA"/>
    <property type="match status" value="1"/>
</dbReference>
<comment type="pathway">
    <text evidence="2">Quinol/quinone metabolism; menaquinone biosynthesis.</text>
</comment>
<dbReference type="PANTHER" id="PTHR13929:SF0">
    <property type="entry name" value="UBIA PRENYLTRANSFERASE DOMAIN-CONTAINING PROTEIN 1"/>
    <property type="match status" value="1"/>
</dbReference>
<evidence type="ECO:0000313" key="11">
    <source>
        <dbReference type="EMBL" id="CAB4757847.1"/>
    </source>
</evidence>
<feature type="transmembrane region" description="Helical" evidence="9">
    <location>
        <begin position="173"/>
        <end position="194"/>
    </location>
</feature>
<dbReference type="InterPro" id="IPR000537">
    <property type="entry name" value="UbiA_prenyltransferase"/>
</dbReference>
<accession>A0A6J6KXY1</accession>
<feature type="transmembrane region" description="Helical" evidence="9">
    <location>
        <begin position="45"/>
        <end position="65"/>
    </location>
</feature>
<dbReference type="EMBL" id="CAEZWB010000145">
    <property type="protein sequence ID" value="CAB4654332.1"/>
    <property type="molecule type" value="Genomic_DNA"/>
</dbReference>
<dbReference type="CDD" id="cd13962">
    <property type="entry name" value="PT_UbiA_UBIAD1"/>
    <property type="match status" value="1"/>
</dbReference>
<dbReference type="InterPro" id="IPR026046">
    <property type="entry name" value="UBIAD1"/>
</dbReference>
<keyword evidence="4" id="KW-1003">Cell membrane</keyword>
<feature type="transmembrane region" description="Helical" evidence="9">
    <location>
        <begin position="222"/>
        <end position="240"/>
    </location>
</feature>
<evidence type="ECO:0000256" key="3">
    <source>
        <dbReference type="ARBA" id="ARBA00022428"/>
    </source>
</evidence>
<keyword evidence="5" id="KW-0808">Transferase</keyword>
<evidence type="ECO:0000256" key="1">
    <source>
        <dbReference type="ARBA" id="ARBA00004141"/>
    </source>
</evidence>
<keyword evidence="7 9" id="KW-1133">Transmembrane helix</keyword>
<dbReference type="InterPro" id="IPR004657">
    <property type="entry name" value="MenA"/>
</dbReference>
<keyword evidence="8 9" id="KW-0472">Membrane</keyword>
<evidence type="ECO:0000256" key="5">
    <source>
        <dbReference type="ARBA" id="ARBA00022679"/>
    </source>
</evidence>
<evidence type="ECO:0000256" key="9">
    <source>
        <dbReference type="SAM" id="Phobius"/>
    </source>
</evidence>
<dbReference type="NCBIfam" id="NF004751">
    <property type="entry name" value="PRK06080.1-3"/>
    <property type="match status" value="1"/>
</dbReference>
<dbReference type="Gene3D" id="1.10.357.140">
    <property type="entry name" value="UbiA prenyltransferase"/>
    <property type="match status" value="1"/>
</dbReference>
<evidence type="ECO:0000256" key="8">
    <source>
        <dbReference type="ARBA" id="ARBA00023136"/>
    </source>
</evidence>
<dbReference type="InterPro" id="IPR044878">
    <property type="entry name" value="UbiA_sf"/>
</dbReference>
<gene>
    <name evidence="10" type="ORF">UFOPK2166_01009</name>
    <name evidence="11" type="ORF">UFOPK2872_00318</name>
    <name evidence="12" type="ORF">UFOPK4000_00417</name>
</gene>
<dbReference type="UniPathway" id="UPA00079"/>
<proteinExistence type="inferred from homology"/>
<feature type="transmembrane region" description="Helical" evidence="9">
    <location>
        <begin position="246"/>
        <end position="263"/>
    </location>
</feature>
<dbReference type="GO" id="GO:0046428">
    <property type="term" value="F:1,4-dihydroxy-2-naphthoate polyprenyltransferase activity"/>
    <property type="evidence" value="ECO:0007669"/>
    <property type="project" value="InterPro"/>
</dbReference>
<feature type="transmembrane region" description="Helical" evidence="9">
    <location>
        <begin position="143"/>
        <end position="161"/>
    </location>
</feature>
<keyword evidence="3" id="KW-0474">Menaquinone biosynthesis</keyword>
<name>A0A6J6KXY1_9ZZZZ</name>
<dbReference type="HAMAP" id="MF_01937">
    <property type="entry name" value="MenA_1"/>
    <property type="match status" value="1"/>
</dbReference>
<evidence type="ECO:0000256" key="7">
    <source>
        <dbReference type="ARBA" id="ARBA00022989"/>
    </source>
</evidence>
<evidence type="ECO:0000313" key="12">
    <source>
        <dbReference type="EMBL" id="CAB4986140.1"/>
    </source>
</evidence>
<evidence type="ECO:0000256" key="6">
    <source>
        <dbReference type="ARBA" id="ARBA00022692"/>
    </source>
</evidence>
<dbReference type="GO" id="GO:0042371">
    <property type="term" value="P:vitamin K biosynthetic process"/>
    <property type="evidence" value="ECO:0007669"/>
    <property type="project" value="TreeGrafter"/>
</dbReference>
<dbReference type="PROSITE" id="PS51257">
    <property type="entry name" value="PROKAR_LIPOPROTEIN"/>
    <property type="match status" value="1"/>
</dbReference>
<comment type="subcellular location">
    <subcellularLocation>
        <location evidence="1">Membrane</location>
        <topology evidence="1">Multi-pass membrane protein</topology>
    </subcellularLocation>
</comment>
<dbReference type="EMBL" id="CAFBOT010000048">
    <property type="protein sequence ID" value="CAB4986140.1"/>
    <property type="molecule type" value="Genomic_DNA"/>
</dbReference>
<keyword evidence="6 9" id="KW-0812">Transmembrane</keyword>
<organism evidence="10">
    <name type="scientific">freshwater metagenome</name>
    <dbReference type="NCBI Taxonomy" id="449393"/>
    <lineage>
        <taxon>unclassified sequences</taxon>
        <taxon>metagenomes</taxon>
        <taxon>ecological metagenomes</taxon>
    </lineage>
</organism>
<sequence length="295" mass="30392">MENRNKSAVGLWVAGARPRTLPAAVVPVIVGASCVVGDNAAVERWWCGVLALVVSLALQIGVNYANDYSDGVKGTDAVRVGPIRLVGSGLVAPKKVKIAAMLAFGVAAVFGLVIALTVSLWLIVVGVASIAAGWLYTGGPKPYGYLGLGEVFVFVFFGVVATTGSTFAISDQITGQSLAASIVVGCLACALLVVNNLRDIPTDTIANKNTLAVRMGDKNTRFFYFSLFAAALAMILWLGFGDSSVLLGAVGLIAAIPAIKLVSSGAKGRDLIPVLEMTGRAQLLTGLALSIGLLV</sequence>
<evidence type="ECO:0000256" key="4">
    <source>
        <dbReference type="ARBA" id="ARBA00022475"/>
    </source>
</evidence>